<comment type="caution">
    <text evidence="1">The sequence shown here is derived from an EMBL/GenBank/DDBJ whole genome shotgun (WGS) entry which is preliminary data.</text>
</comment>
<gene>
    <name evidence="1" type="ORF">HAP95_13595</name>
</gene>
<accession>A0ABS6A0Z6</accession>
<dbReference type="Proteomes" id="UP000755654">
    <property type="component" value="Unassembled WGS sequence"/>
</dbReference>
<sequence>MANYCIAISGVFSFTDQKVGSYMQHLGFLVVSNSTFRDFRYPLVRQDNGYAIKTPGLHTVPVLLIKAKKEGAKLLLDSALDAETKAAVRKIWGK</sequence>
<dbReference type="EMBL" id="JAAOMP010000151">
    <property type="protein sequence ID" value="MBU2761167.1"/>
    <property type="molecule type" value="Genomic_DNA"/>
</dbReference>
<name>A0ABS6A0Z6_9PROT</name>
<organism evidence="1 2">
    <name type="scientific">Acidithiobacillus sulfurivorans</name>
    <dbReference type="NCBI Taxonomy" id="1958756"/>
    <lineage>
        <taxon>Bacteria</taxon>
        <taxon>Pseudomonadati</taxon>
        <taxon>Pseudomonadota</taxon>
        <taxon>Acidithiobacillia</taxon>
        <taxon>Acidithiobacillales</taxon>
        <taxon>Acidithiobacillaceae</taxon>
        <taxon>Acidithiobacillus</taxon>
    </lineage>
</organism>
<evidence type="ECO:0000313" key="2">
    <source>
        <dbReference type="Proteomes" id="UP000755654"/>
    </source>
</evidence>
<evidence type="ECO:0000313" key="1">
    <source>
        <dbReference type="EMBL" id="MBU2761167.1"/>
    </source>
</evidence>
<dbReference type="RefSeq" id="WP_215884693.1">
    <property type="nucleotide sequence ID" value="NZ_JAAOMP010000151.1"/>
</dbReference>
<reference evidence="1 2" key="1">
    <citation type="journal article" date="2021" name="ISME J.">
        <title>Genomic evolution of the class Acidithiobacillia: deep-branching Proteobacteria living in extreme acidic conditions.</title>
        <authorList>
            <person name="Moya-Beltran A."/>
            <person name="Beard S."/>
            <person name="Rojas-Villalobos C."/>
            <person name="Issotta F."/>
            <person name="Gallardo Y."/>
            <person name="Ulloa R."/>
            <person name="Giaveno A."/>
            <person name="Degli Esposti M."/>
            <person name="Johnson D.B."/>
            <person name="Quatrini R."/>
        </authorList>
    </citation>
    <scope>NUCLEOTIDE SEQUENCE [LARGE SCALE GENOMIC DNA]</scope>
    <source>
        <strain evidence="1 2">RW2</strain>
    </source>
</reference>
<proteinExistence type="predicted"/>
<protein>
    <submittedName>
        <fullName evidence="1">Uncharacterized protein</fullName>
    </submittedName>
</protein>
<keyword evidence="2" id="KW-1185">Reference proteome</keyword>